<keyword evidence="1" id="KW-0175">Coiled coil</keyword>
<evidence type="ECO:0000313" key="3">
    <source>
        <dbReference type="EMBL" id="KCZ79190.1"/>
    </source>
</evidence>
<protein>
    <submittedName>
        <fullName evidence="3">Uncharacterized protein</fullName>
    </submittedName>
</protein>
<feature type="non-terminal residue" evidence="3">
    <location>
        <position position="1"/>
    </location>
</feature>
<evidence type="ECO:0000256" key="2">
    <source>
        <dbReference type="SAM" id="MobiDB-lite"/>
    </source>
</evidence>
<dbReference type="STRING" id="1288291.A0A059EWA3"/>
<reference evidence="4" key="1">
    <citation type="submission" date="2013-02" db="EMBL/GenBank/DDBJ databases">
        <authorList>
            <consortium name="The Broad Institute Genome Sequencing Platform"/>
            <person name="Cuomo C."/>
            <person name="Becnel J."/>
            <person name="Sanscrainte N."/>
            <person name="Walker B."/>
            <person name="Young S.K."/>
            <person name="Zeng Q."/>
            <person name="Gargeya S."/>
            <person name="Fitzgerald M."/>
            <person name="Haas B."/>
            <person name="Abouelleil A."/>
            <person name="Alvarado L."/>
            <person name="Arachchi H.M."/>
            <person name="Berlin A.M."/>
            <person name="Chapman S.B."/>
            <person name="Dewar J."/>
            <person name="Goldberg J."/>
            <person name="Griggs A."/>
            <person name="Gujja S."/>
            <person name="Hansen M."/>
            <person name="Howarth C."/>
            <person name="Imamovic A."/>
            <person name="Larimer J."/>
            <person name="McCowan C."/>
            <person name="Murphy C."/>
            <person name="Neiman D."/>
            <person name="Pearson M."/>
            <person name="Priest M."/>
            <person name="Roberts A."/>
            <person name="Saif S."/>
            <person name="Shea T."/>
            <person name="Sisk P."/>
            <person name="Sykes S."/>
            <person name="Wortman J."/>
            <person name="Nusbaum C."/>
            <person name="Birren B."/>
        </authorList>
    </citation>
    <scope>NUCLEOTIDE SEQUENCE [LARGE SCALE GENOMIC DNA]</scope>
    <source>
        <strain evidence="4">PRA339</strain>
    </source>
</reference>
<dbReference type="OrthoDB" id="10619159at2759"/>
<organism evidence="3 4">
    <name type="scientific">Anncaliia algerae PRA339</name>
    <dbReference type="NCBI Taxonomy" id="1288291"/>
    <lineage>
        <taxon>Eukaryota</taxon>
        <taxon>Fungi</taxon>
        <taxon>Fungi incertae sedis</taxon>
        <taxon>Microsporidia</taxon>
        <taxon>Tubulinosematoidea</taxon>
        <taxon>Tubulinosematidae</taxon>
        <taxon>Anncaliia</taxon>
    </lineage>
</organism>
<dbReference type="VEuPathDB" id="MicrosporidiaDB:H312_03422"/>
<keyword evidence="4" id="KW-1185">Reference proteome</keyword>
<dbReference type="EMBL" id="KK365330">
    <property type="protein sequence ID" value="KCZ79190.1"/>
    <property type="molecule type" value="Genomic_DNA"/>
</dbReference>
<dbReference type="HOGENOM" id="CLU_617606_0_0_1"/>
<sequence>VSEKINHNIKNLNNRIINIEKLLENLIVSNNNKNINNAILNNSEDIINDNNIKNINNRNVRNKNNIIKNINNKKNIIKNNNMKNINNRNVINKKSIIKRNNIQNNIIHRDNIIEQDIIRNNNINYLNNRNIMENNNIINNNNNIGNSTNINNNNNNNSNTVKSVTNTSNTVNNSEKTIIKGKNTRSLSQVAKSLTSEQLERIKKGGSIRTPLRGRLLYLTGIQRNKISNVRLLLVHAGVSPKDVLNIAFAGNSVVELLVREEKAELIVQSLASENVRHLKNFNPCLPNRWDDKEVYRLDTMWLEEIETTTQLFQSRIAEAAKACTELKLLSTAKLLRIISKSDVVSVQRFTKPEIEILLDLRKEEVAQKATEQVIESTDDGRVSTSGYVEPDELPSSSEFELRTTFERTDSHQEAQSYIRVGFLNITGLKGKASIPKTLIAKER</sequence>
<dbReference type="Proteomes" id="UP000030655">
    <property type="component" value="Unassembled WGS sequence"/>
</dbReference>
<reference evidence="3 4" key="2">
    <citation type="submission" date="2014-03" db="EMBL/GenBank/DDBJ databases">
        <title>The Genome Sequence of Anncaliia algerae insect isolate PRA339.</title>
        <authorList>
            <consortium name="The Broad Institute Genome Sequencing Platform"/>
            <consortium name="The Broad Institute Genome Sequencing Center for Infectious Disease"/>
            <person name="Cuomo C."/>
            <person name="Becnel J."/>
            <person name="Sanscrainte N."/>
            <person name="Walker B."/>
            <person name="Young S.K."/>
            <person name="Zeng Q."/>
            <person name="Gargeya S."/>
            <person name="Fitzgerald M."/>
            <person name="Haas B."/>
            <person name="Abouelleil A."/>
            <person name="Alvarado L."/>
            <person name="Arachchi H.M."/>
            <person name="Berlin A.M."/>
            <person name="Chapman S.B."/>
            <person name="Dewar J."/>
            <person name="Goldberg J."/>
            <person name="Griggs A."/>
            <person name="Gujja S."/>
            <person name="Hansen M."/>
            <person name="Howarth C."/>
            <person name="Imamovic A."/>
            <person name="Larimer J."/>
            <person name="McCowan C."/>
            <person name="Murphy C."/>
            <person name="Neiman D."/>
            <person name="Pearson M."/>
            <person name="Priest M."/>
            <person name="Roberts A."/>
            <person name="Saif S."/>
            <person name="Shea T."/>
            <person name="Sisk P."/>
            <person name="Sykes S."/>
            <person name="Wortman J."/>
            <person name="Nusbaum C."/>
            <person name="Birren B."/>
        </authorList>
    </citation>
    <scope>NUCLEOTIDE SEQUENCE [LARGE SCALE GENOMIC DNA]</scope>
    <source>
        <strain evidence="3 4">PRA339</strain>
    </source>
</reference>
<dbReference type="AlphaFoldDB" id="A0A059EWA3"/>
<accession>A0A059EWA3</accession>
<feature type="region of interest" description="Disordered" evidence="2">
    <location>
        <begin position="372"/>
        <end position="394"/>
    </location>
</feature>
<gene>
    <name evidence="3" type="ORF">H312_03422</name>
</gene>
<feature type="coiled-coil region" evidence="1">
    <location>
        <begin position="2"/>
        <end position="29"/>
    </location>
</feature>
<evidence type="ECO:0000256" key="1">
    <source>
        <dbReference type="SAM" id="Coils"/>
    </source>
</evidence>
<proteinExistence type="predicted"/>
<evidence type="ECO:0000313" key="4">
    <source>
        <dbReference type="Proteomes" id="UP000030655"/>
    </source>
</evidence>
<name>A0A059EWA3_9MICR</name>